<protein>
    <submittedName>
        <fullName evidence="3">Uncharacterized protein</fullName>
    </submittedName>
</protein>
<evidence type="ECO:0000313" key="3">
    <source>
        <dbReference type="EMBL" id="KAK2164873.1"/>
    </source>
</evidence>
<keyword evidence="4" id="KW-1185">Reference proteome</keyword>
<comment type="caution">
    <text evidence="3">The sequence shown here is derived from an EMBL/GenBank/DDBJ whole genome shotgun (WGS) entry which is preliminary data.</text>
</comment>
<evidence type="ECO:0000256" key="1">
    <source>
        <dbReference type="SAM" id="Coils"/>
    </source>
</evidence>
<feature type="region of interest" description="Disordered" evidence="2">
    <location>
        <begin position="165"/>
        <end position="194"/>
    </location>
</feature>
<keyword evidence="1" id="KW-0175">Coiled coil</keyword>
<dbReference type="Proteomes" id="UP001208570">
    <property type="component" value="Unassembled WGS sequence"/>
</dbReference>
<dbReference type="AlphaFoldDB" id="A0AAD9NDT3"/>
<reference evidence="3" key="1">
    <citation type="journal article" date="2023" name="Mol. Biol. Evol.">
        <title>Third-Generation Sequencing Reveals the Adaptive Role of the Epigenome in Three Deep-Sea Polychaetes.</title>
        <authorList>
            <person name="Perez M."/>
            <person name="Aroh O."/>
            <person name="Sun Y."/>
            <person name="Lan Y."/>
            <person name="Juniper S.K."/>
            <person name="Young C.R."/>
            <person name="Angers B."/>
            <person name="Qian P.Y."/>
        </authorList>
    </citation>
    <scope>NUCLEOTIDE SEQUENCE</scope>
    <source>
        <strain evidence="3">P08H-3</strain>
    </source>
</reference>
<sequence>MSSSELSDQTIKLKRQCDLAKRELEDLNEVLEDMKKACDNEHIRPMQKLRKDVAAKDRQIECLEEQLRRHTNVEIKKLKRGASKVELLKAENRRLQSQISSPSGYVPKVCEQSAITWPTSPSKPSSIAMRLGERLQGNVAASSPSQRLLTRLYGDEIIMKDEVNTPDAVSEDRDEVSTVSWDGSSSSEDDVMSPGCVTEELMSPVGITKDIKKTNDELKYLETKHLNGKEKSICQNGLKSDKEEGADSAKVNGHNPELGQEAEAKKCVQSVKVNGHDPELSGEFSGKKGAVSATVYGHGQELNWESHRDAEGMARYVGGEKKRQSWNLTGNYEWKTTGASH</sequence>
<accession>A0AAD9NDT3</accession>
<gene>
    <name evidence="3" type="ORF">LSH36_58g20014</name>
</gene>
<organism evidence="3 4">
    <name type="scientific">Paralvinella palmiformis</name>
    <dbReference type="NCBI Taxonomy" id="53620"/>
    <lineage>
        <taxon>Eukaryota</taxon>
        <taxon>Metazoa</taxon>
        <taxon>Spiralia</taxon>
        <taxon>Lophotrochozoa</taxon>
        <taxon>Annelida</taxon>
        <taxon>Polychaeta</taxon>
        <taxon>Sedentaria</taxon>
        <taxon>Canalipalpata</taxon>
        <taxon>Terebellida</taxon>
        <taxon>Terebelliformia</taxon>
        <taxon>Alvinellidae</taxon>
        <taxon>Paralvinella</taxon>
    </lineage>
</organism>
<evidence type="ECO:0000256" key="2">
    <source>
        <dbReference type="SAM" id="MobiDB-lite"/>
    </source>
</evidence>
<dbReference type="EMBL" id="JAODUP010000058">
    <property type="protein sequence ID" value="KAK2164873.1"/>
    <property type="molecule type" value="Genomic_DNA"/>
</dbReference>
<evidence type="ECO:0000313" key="4">
    <source>
        <dbReference type="Proteomes" id="UP001208570"/>
    </source>
</evidence>
<name>A0AAD9NDT3_9ANNE</name>
<feature type="region of interest" description="Disordered" evidence="2">
    <location>
        <begin position="241"/>
        <end position="261"/>
    </location>
</feature>
<feature type="coiled-coil region" evidence="1">
    <location>
        <begin position="10"/>
        <end position="98"/>
    </location>
</feature>
<proteinExistence type="predicted"/>
<feature type="compositionally biased region" description="Low complexity" evidence="2">
    <location>
        <begin position="177"/>
        <end position="186"/>
    </location>
</feature>